<reference evidence="1" key="1">
    <citation type="submission" date="2020-02" db="EMBL/GenBank/DDBJ databases">
        <authorList>
            <person name="Meier V. D."/>
        </authorList>
    </citation>
    <scope>NUCLEOTIDE SEQUENCE</scope>
    <source>
        <strain evidence="1">AVDCRST_MAG94</strain>
    </source>
</reference>
<protein>
    <submittedName>
        <fullName evidence="1">Uncharacterized protein</fullName>
    </submittedName>
</protein>
<gene>
    <name evidence="1" type="ORF">AVDCRST_MAG94-3627</name>
</gene>
<accession>A0A6J4MQY0</accession>
<dbReference type="EMBL" id="CADCTY010001262">
    <property type="protein sequence ID" value="CAA9364743.1"/>
    <property type="molecule type" value="Genomic_DNA"/>
</dbReference>
<organism evidence="1">
    <name type="scientific">uncultured Leptolyngbya sp</name>
    <dbReference type="NCBI Taxonomy" id="332963"/>
    <lineage>
        <taxon>Bacteria</taxon>
        <taxon>Bacillati</taxon>
        <taxon>Cyanobacteriota</taxon>
        <taxon>Cyanophyceae</taxon>
        <taxon>Leptolyngbyales</taxon>
        <taxon>Leptolyngbyaceae</taxon>
        <taxon>Leptolyngbya group</taxon>
        <taxon>Leptolyngbya</taxon>
        <taxon>environmental samples</taxon>
    </lineage>
</organism>
<sequence length="56" mass="6131">MACGKDIISTINLTQLSQPLAKQDTYKMMLGELPGTVSSTTVYVDSINLRQPLTED</sequence>
<proteinExistence type="predicted"/>
<dbReference type="AlphaFoldDB" id="A0A6J4MQY0"/>
<evidence type="ECO:0000313" key="1">
    <source>
        <dbReference type="EMBL" id="CAA9364743.1"/>
    </source>
</evidence>
<name>A0A6J4MQY0_9CYAN</name>